<reference evidence="9 10" key="1">
    <citation type="submission" date="2024-03" db="EMBL/GenBank/DDBJ databases">
        <authorList>
            <person name="Jo J.-H."/>
        </authorList>
    </citation>
    <scope>NUCLEOTIDE SEQUENCE [LARGE SCALE GENOMIC DNA]</scope>
    <source>
        <strain evidence="9 10">AS3R-12</strain>
    </source>
</reference>
<comment type="subcellular location">
    <subcellularLocation>
        <location evidence="1 8">Cell membrane</location>
        <topology evidence="1 8">Multi-pass membrane protein</topology>
    </subcellularLocation>
</comment>
<dbReference type="Pfam" id="PF01925">
    <property type="entry name" value="TauE"/>
    <property type="match status" value="1"/>
</dbReference>
<organism evidence="9 10">
    <name type="scientific">Novosphingobium aquae</name>
    <dbReference type="NCBI Taxonomy" id="3133435"/>
    <lineage>
        <taxon>Bacteria</taxon>
        <taxon>Pseudomonadati</taxon>
        <taxon>Pseudomonadota</taxon>
        <taxon>Alphaproteobacteria</taxon>
        <taxon>Sphingomonadales</taxon>
        <taxon>Sphingomonadaceae</taxon>
        <taxon>Novosphingobium</taxon>
    </lineage>
</organism>
<keyword evidence="4 8" id="KW-1003">Cell membrane</keyword>
<feature type="transmembrane region" description="Helical" evidence="8">
    <location>
        <begin position="99"/>
        <end position="119"/>
    </location>
</feature>
<name>A0ABU8S8T7_9SPHN</name>
<dbReference type="InterPro" id="IPR052017">
    <property type="entry name" value="TSUP"/>
</dbReference>
<feature type="transmembrane region" description="Helical" evidence="8">
    <location>
        <begin position="31"/>
        <end position="62"/>
    </location>
</feature>
<feature type="transmembrane region" description="Helical" evidence="8">
    <location>
        <begin position="168"/>
        <end position="189"/>
    </location>
</feature>
<feature type="transmembrane region" description="Helical" evidence="8">
    <location>
        <begin position="196"/>
        <end position="212"/>
    </location>
</feature>
<protein>
    <recommendedName>
        <fullName evidence="8">Probable membrane transporter protein</fullName>
    </recommendedName>
</protein>
<evidence type="ECO:0000256" key="5">
    <source>
        <dbReference type="ARBA" id="ARBA00022692"/>
    </source>
</evidence>
<evidence type="ECO:0000256" key="7">
    <source>
        <dbReference type="ARBA" id="ARBA00023136"/>
    </source>
</evidence>
<evidence type="ECO:0000256" key="4">
    <source>
        <dbReference type="ARBA" id="ARBA00022475"/>
    </source>
</evidence>
<evidence type="ECO:0000256" key="2">
    <source>
        <dbReference type="ARBA" id="ARBA00009142"/>
    </source>
</evidence>
<evidence type="ECO:0000313" key="9">
    <source>
        <dbReference type="EMBL" id="MEJ6010363.1"/>
    </source>
</evidence>
<keyword evidence="10" id="KW-1185">Reference proteome</keyword>
<gene>
    <name evidence="9" type="ORF">WG900_10570</name>
</gene>
<dbReference type="PANTHER" id="PTHR30269">
    <property type="entry name" value="TRANSMEMBRANE PROTEIN YFCA"/>
    <property type="match status" value="1"/>
</dbReference>
<evidence type="ECO:0000313" key="10">
    <source>
        <dbReference type="Proteomes" id="UP001379235"/>
    </source>
</evidence>
<keyword evidence="5 8" id="KW-0812">Transmembrane</keyword>
<feature type="transmembrane region" description="Helical" evidence="8">
    <location>
        <begin position="224"/>
        <end position="242"/>
    </location>
</feature>
<evidence type="ECO:0000256" key="1">
    <source>
        <dbReference type="ARBA" id="ARBA00004651"/>
    </source>
</evidence>
<dbReference type="EMBL" id="JBBHJY010000004">
    <property type="protein sequence ID" value="MEJ6010363.1"/>
    <property type="molecule type" value="Genomic_DNA"/>
</dbReference>
<feature type="transmembrane region" description="Helical" evidence="8">
    <location>
        <begin position="131"/>
        <end position="148"/>
    </location>
</feature>
<dbReference type="RefSeq" id="WP_339966936.1">
    <property type="nucleotide sequence ID" value="NZ_JBBHJY010000004.1"/>
</dbReference>
<keyword evidence="6 8" id="KW-1133">Transmembrane helix</keyword>
<comment type="similarity">
    <text evidence="2 8">Belongs to the 4-toluene sulfonate uptake permease (TSUP) (TC 2.A.102) family.</text>
</comment>
<keyword evidence="3" id="KW-0813">Transport</keyword>
<accession>A0ABU8S8T7</accession>
<keyword evidence="7 8" id="KW-0472">Membrane</keyword>
<proteinExistence type="inferred from homology"/>
<dbReference type="Proteomes" id="UP001379235">
    <property type="component" value="Unassembled WGS sequence"/>
</dbReference>
<dbReference type="InterPro" id="IPR002781">
    <property type="entry name" value="TM_pro_TauE-like"/>
</dbReference>
<sequence length="244" mass="24949">MIAGLTWGAIALGLTATLVAGVVRGLAGFGLAILLVPVLALAIPPVEAVMIGNLLGFLVSFAHIRKQVADTERSAWIIAGVAVLAIPLGYLALGAAGPALARLLIALVAIGAFVAVLLPKKPHHTPGPKETVATGVASGLLTGFAGMPGPPVVPYYLRRDIAPAVARASMMSIFLVTQGAGATIAVLLGKAHWEELWLALALFPMVLAGNWLGTRAFGRIDPRAWRYIAGGVLGAAALGAVLKL</sequence>
<evidence type="ECO:0000256" key="8">
    <source>
        <dbReference type="RuleBase" id="RU363041"/>
    </source>
</evidence>
<dbReference type="PANTHER" id="PTHR30269:SF37">
    <property type="entry name" value="MEMBRANE TRANSPORTER PROTEIN"/>
    <property type="match status" value="1"/>
</dbReference>
<feature type="transmembrane region" description="Helical" evidence="8">
    <location>
        <begin position="74"/>
        <end position="93"/>
    </location>
</feature>
<evidence type="ECO:0000256" key="3">
    <source>
        <dbReference type="ARBA" id="ARBA00022448"/>
    </source>
</evidence>
<evidence type="ECO:0000256" key="6">
    <source>
        <dbReference type="ARBA" id="ARBA00022989"/>
    </source>
</evidence>
<comment type="caution">
    <text evidence="9">The sequence shown here is derived from an EMBL/GenBank/DDBJ whole genome shotgun (WGS) entry which is preliminary data.</text>
</comment>